<dbReference type="AlphaFoldDB" id="A0A2J5HUE6"/>
<reference evidence="3" key="1">
    <citation type="submission" date="2017-12" db="EMBL/GenBank/DDBJ databases">
        <authorList>
            <consortium name="DOE Joint Genome Institute"/>
            <person name="Mondo S.J."/>
            <person name="Kjaerbolling I."/>
            <person name="Vesth T.C."/>
            <person name="Frisvad J.C."/>
            <person name="Nybo J.L."/>
            <person name="Theobald S."/>
            <person name="Kuo A."/>
            <person name="Bowyer P."/>
            <person name="Matsuda Y."/>
            <person name="Lyhne E.K."/>
            <person name="Kogle M.E."/>
            <person name="Clum A."/>
            <person name="Lipzen A."/>
            <person name="Salamov A."/>
            <person name="Ngan C.Y."/>
            <person name="Daum C."/>
            <person name="Chiniquy J."/>
            <person name="Barry K."/>
            <person name="LaButti K."/>
            <person name="Haridas S."/>
            <person name="Simmons B.A."/>
            <person name="Magnuson J.K."/>
            <person name="Mortensen U.H."/>
            <person name="Larsen T.O."/>
            <person name="Grigoriev I.V."/>
            <person name="Baker S.E."/>
            <person name="Andersen M.R."/>
            <person name="Nordberg H.P."/>
            <person name="Cantor M.N."/>
            <person name="Hua S.X."/>
        </authorList>
    </citation>
    <scope>NUCLEOTIDE SEQUENCE [LARGE SCALE GENOMIC DNA]</scope>
    <source>
        <strain evidence="3">IBT 19404</strain>
    </source>
</reference>
<feature type="compositionally biased region" description="Basic and acidic residues" evidence="1">
    <location>
        <begin position="58"/>
        <end position="73"/>
    </location>
</feature>
<evidence type="ECO:0000256" key="1">
    <source>
        <dbReference type="SAM" id="MobiDB-lite"/>
    </source>
</evidence>
<evidence type="ECO:0000313" key="3">
    <source>
        <dbReference type="Proteomes" id="UP000235023"/>
    </source>
</evidence>
<proteinExistence type="predicted"/>
<organism evidence="2 3">
    <name type="scientific">Aspergillus taichungensis</name>
    <dbReference type="NCBI Taxonomy" id="482145"/>
    <lineage>
        <taxon>Eukaryota</taxon>
        <taxon>Fungi</taxon>
        <taxon>Dikarya</taxon>
        <taxon>Ascomycota</taxon>
        <taxon>Pezizomycotina</taxon>
        <taxon>Eurotiomycetes</taxon>
        <taxon>Eurotiomycetidae</taxon>
        <taxon>Eurotiales</taxon>
        <taxon>Aspergillaceae</taxon>
        <taxon>Aspergillus</taxon>
        <taxon>Aspergillus subgen. Circumdati</taxon>
    </lineage>
</organism>
<name>A0A2J5HUE6_9EURO</name>
<sequence length="168" mass="19094">MDDQWNINSTLMSLIGRQRKGRDQLCNAYARIWGEEKNRMSAIPLPFLVGIPMRTENVEGGEKQKQNMKKIDDETTNESICHSFKPHPGFEKTRSVQSNKPRKNHGSDPHEALLNPMISQSRSIYCAKRKTMHVARTRKRHGIPPVTQCGDGRLSLCEGVRPSIVLTD</sequence>
<accession>A0A2J5HUE6</accession>
<protein>
    <submittedName>
        <fullName evidence="2">Uncharacterized protein</fullName>
    </submittedName>
</protein>
<gene>
    <name evidence="2" type="ORF">BDW42DRAFT_102564</name>
</gene>
<keyword evidence="3" id="KW-1185">Reference proteome</keyword>
<dbReference type="EMBL" id="KZ559541">
    <property type="protein sequence ID" value="PLN80977.1"/>
    <property type="molecule type" value="Genomic_DNA"/>
</dbReference>
<dbReference type="Proteomes" id="UP000235023">
    <property type="component" value="Unassembled WGS sequence"/>
</dbReference>
<feature type="region of interest" description="Disordered" evidence="1">
    <location>
        <begin position="58"/>
        <end position="113"/>
    </location>
</feature>
<evidence type="ECO:0000313" key="2">
    <source>
        <dbReference type="EMBL" id="PLN80977.1"/>
    </source>
</evidence>